<keyword evidence="4" id="KW-0540">Nuclease</keyword>
<evidence type="ECO:0000313" key="10">
    <source>
        <dbReference type="Proteomes" id="UP000275408"/>
    </source>
</evidence>
<evidence type="ECO:0000256" key="5">
    <source>
        <dbReference type="ARBA" id="ARBA00022723"/>
    </source>
</evidence>
<evidence type="ECO:0000256" key="3">
    <source>
        <dbReference type="ARBA" id="ARBA00006958"/>
    </source>
</evidence>
<dbReference type="GO" id="GO:0004518">
    <property type="term" value="F:nuclease activity"/>
    <property type="evidence" value="ECO:0007669"/>
    <property type="project" value="UniProtKB-KW"/>
</dbReference>
<evidence type="ECO:0000256" key="6">
    <source>
        <dbReference type="ARBA" id="ARBA00022801"/>
    </source>
</evidence>
<evidence type="ECO:0000313" key="9">
    <source>
        <dbReference type="EMBL" id="RMX43143.1"/>
    </source>
</evidence>
<comment type="caution">
    <text evidence="9">The sequence shown here is derived from an EMBL/GenBank/DDBJ whole genome shotgun (WGS) entry which is preliminary data.</text>
</comment>
<comment type="cofactor">
    <cofactor evidence="1">
        <name>a divalent metal cation</name>
        <dbReference type="ChEBI" id="CHEBI:60240"/>
    </cofactor>
</comment>
<keyword evidence="6" id="KW-0378">Hydrolase</keyword>
<evidence type="ECO:0000256" key="1">
    <source>
        <dbReference type="ARBA" id="ARBA00001968"/>
    </source>
</evidence>
<dbReference type="Pfam" id="PF13359">
    <property type="entry name" value="DDE_Tnp_4"/>
    <property type="match status" value="1"/>
</dbReference>
<organism evidence="9 10">
    <name type="scientific">Pocillopora damicornis</name>
    <name type="common">Cauliflower coral</name>
    <name type="synonym">Millepora damicornis</name>
    <dbReference type="NCBI Taxonomy" id="46731"/>
    <lineage>
        <taxon>Eukaryota</taxon>
        <taxon>Metazoa</taxon>
        <taxon>Cnidaria</taxon>
        <taxon>Anthozoa</taxon>
        <taxon>Hexacorallia</taxon>
        <taxon>Scleractinia</taxon>
        <taxon>Astrocoeniina</taxon>
        <taxon>Pocilloporidae</taxon>
        <taxon>Pocillopora</taxon>
    </lineage>
</organism>
<keyword evidence="5" id="KW-0479">Metal-binding</keyword>
<dbReference type="PANTHER" id="PTHR22930">
    <property type="match status" value="1"/>
</dbReference>
<dbReference type="OrthoDB" id="5981213at2759"/>
<dbReference type="InterPro" id="IPR045249">
    <property type="entry name" value="HARBI1-like"/>
</dbReference>
<evidence type="ECO:0000256" key="4">
    <source>
        <dbReference type="ARBA" id="ARBA00022722"/>
    </source>
</evidence>
<dbReference type="AlphaFoldDB" id="A0A3M6TP02"/>
<dbReference type="STRING" id="46731.A0A3M6TP02"/>
<dbReference type="EMBL" id="RCHS01003243">
    <property type="protein sequence ID" value="RMX43143.1"/>
    <property type="molecule type" value="Genomic_DNA"/>
</dbReference>
<dbReference type="Proteomes" id="UP000275408">
    <property type="component" value="Unassembled WGS sequence"/>
</dbReference>
<dbReference type="GO" id="GO:0016787">
    <property type="term" value="F:hydrolase activity"/>
    <property type="evidence" value="ECO:0007669"/>
    <property type="project" value="UniProtKB-KW"/>
</dbReference>
<proteinExistence type="inferred from homology"/>
<dbReference type="GO" id="GO:0046872">
    <property type="term" value="F:metal ion binding"/>
    <property type="evidence" value="ECO:0007669"/>
    <property type="project" value="UniProtKB-KW"/>
</dbReference>
<dbReference type="GO" id="GO:0005634">
    <property type="term" value="C:nucleus"/>
    <property type="evidence" value="ECO:0007669"/>
    <property type="project" value="UniProtKB-SubCell"/>
</dbReference>
<accession>A0A3M6TP02</accession>
<comment type="subcellular location">
    <subcellularLocation>
        <location evidence="2">Nucleus</location>
    </subcellularLocation>
</comment>
<evidence type="ECO:0000259" key="8">
    <source>
        <dbReference type="Pfam" id="PF13359"/>
    </source>
</evidence>
<sequence length="207" mass="23116">MSLKHEGLYRLAHGNSYSTIGPVFNVGKSTVIEAVQDVVKGLYELRDEYIKFPETIAEASSSIATFGDLTNLPNVVGAIDGSHIRIKAPNDSALDYFSRYQQHDFIIQAIVDGKKVFMDFACGYPGSMHDARVLRRSTIFQRAEQKNVLTQPTVNVNGHDIGPYLLGDSAYPLSPWLMKPYPEGTRDPREIAFKGHVNPKNVHFLFT</sequence>
<dbReference type="PANTHER" id="PTHR22930:SF85">
    <property type="entry name" value="GH03217P-RELATED"/>
    <property type="match status" value="1"/>
</dbReference>
<evidence type="ECO:0000256" key="7">
    <source>
        <dbReference type="ARBA" id="ARBA00023242"/>
    </source>
</evidence>
<keyword evidence="10" id="KW-1185">Reference proteome</keyword>
<feature type="domain" description="DDE Tnp4" evidence="8">
    <location>
        <begin position="79"/>
        <end position="191"/>
    </location>
</feature>
<reference evidence="9 10" key="1">
    <citation type="journal article" date="2018" name="Sci. Rep.">
        <title>Comparative analysis of the Pocillopora damicornis genome highlights role of immune system in coral evolution.</title>
        <authorList>
            <person name="Cunning R."/>
            <person name="Bay R.A."/>
            <person name="Gillette P."/>
            <person name="Baker A.C."/>
            <person name="Traylor-Knowles N."/>
        </authorList>
    </citation>
    <scope>NUCLEOTIDE SEQUENCE [LARGE SCALE GENOMIC DNA]</scope>
    <source>
        <strain evidence="9">RSMAS</strain>
        <tissue evidence="9">Whole animal</tissue>
    </source>
</reference>
<gene>
    <name evidence="9" type="ORF">pdam_00006879</name>
</gene>
<comment type="similarity">
    <text evidence="3">Belongs to the HARBI1 family.</text>
</comment>
<name>A0A3M6TP02_POCDA</name>
<dbReference type="InterPro" id="IPR027806">
    <property type="entry name" value="HARBI1_dom"/>
</dbReference>
<evidence type="ECO:0000256" key="2">
    <source>
        <dbReference type="ARBA" id="ARBA00004123"/>
    </source>
</evidence>
<protein>
    <recommendedName>
        <fullName evidence="8">DDE Tnp4 domain-containing protein</fullName>
    </recommendedName>
</protein>
<keyword evidence="7" id="KW-0539">Nucleus</keyword>